<dbReference type="STRING" id="1742973.COMA2_110076"/>
<keyword evidence="2" id="KW-1185">Reference proteome</keyword>
<evidence type="ECO:0000313" key="1">
    <source>
        <dbReference type="EMBL" id="CUS32755.1"/>
    </source>
</evidence>
<reference evidence="2" key="1">
    <citation type="submission" date="2015-10" db="EMBL/GenBank/DDBJ databases">
        <authorList>
            <person name="Luecker S."/>
            <person name="Luecker S."/>
        </authorList>
    </citation>
    <scope>NUCLEOTIDE SEQUENCE [LARGE SCALE GENOMIC DNA]</scope>
</reference>
<dbReference type="AlphaFoldDB" id="A0A0S4L506"/>
<sequence>MATRIFKPRYPTERPCPADPVFDRAEVSHPTERVVEHEEEEFRCRFAHVACQDDLKALDWYENSKPTKVGDVFQHLQAPITVPALTSIEPTHIL</sequence>
<proteinExistence type="predicted"/>
<dbReference type="EMBL" id="CZPZ01000003">
    <property type="protein sequence ID" value="CUS32755.1"/>
    <property type="molecule type" value="Genomic_DNA"/>
</dbReference>
<name>A0A0S4L506_9BACT</name>
<evidence type="ECO:0000313" key="2">
    <source>
        <dbReference type="Proteomes" id="UP000198736"/>
    </source>
</evidence>
<gene>
    <name evidence="1" type="ORF">COMA2_110076</name>
</gene>
<organism evidence="1 2">
    <name type="scientific">Candidatus Nitrospira nitrificans</name>
    <dbReference type="NCBI Taxonomy" id="1742973"/>
    <lineage>
        <taxon>Bacteria</taxon>
        <taxon>Pseudomonadati</taxon>
        <taxon>Nitrospirota</taxon>
        <taxon>Nitrospiria</taxon>
        <taxon>Nitrospirales</taxon>
        <taxon>Nitrospiraceae</taxon>
        <taxon>Nitrospira</taxon>
    </lineage>
</organism>
<dbReference type="Proteomes" id="UP000198736">
    <property type="component" value="Unassembled WGS sequence"/>
</dbReference>
<protein>
    <submittedName>
        <fullName evidence="1">Uncharacterized protein</fullName>
    </submittedName>
</protein>
<accession>A0A0S4L506</accession>